<feature type="domain" description="TERF2-interacting telomeric protein 1 Myb" evidence="10">
    <location>
        <begin position="118"/>
        <end position="174"/>
    </location>
</feature>
<dbReference type="Pfam" id="PF11626">
    <property type="entry name" value="Rap1_C"/>
    <property type="match status" value="1"/>
</dbReference>
<dbReference type="GO" id="GO:0042162">
    <property type="term" value="F:telomeric DNA binding"/>
    <property type="evidence" value="ECO:0007669"/>
    <property type="project" value="TreeGrafter"/>
</dbReference>
<dbReference type="PANTHER" id="PTHR16466:SF6">
    <property type="entry name" value="TELOMERIC REPEAT-BINDING FACTOR 2-INTERACTING PROTEIN 1"/>
    <property type="match status" value="1"/>
</dbReference>
<evidence type="ECO:0000313" key="14">
    <source>
        <dbReference type="Proteomes" id="UP000578531"/>
    </source>
</evidence>
<dbReference type="Pfam" id="PF08914">
    <property type="entry name" value="Myb_Rap1"/>
    <property type="match status" value="1"/>
</dbReference>
<dbReference type="InterPro" id="IPR015010">
    <property type="entry name" value="TERF2IP_Myb"/>
</dbReference>
<dbReference type="SUPFAM" id="SSF46689">
    <property type="entry name" value="Homeodomain-like"/>
    <property type="match status" value="1"/>
</dbReference>
<dbReference type="RefSeq" id="XP_037169356.1">
    <property type="nucleotide sequence ID" value="XM_037303634.1"/>
</dbReference>
<dbReference type="OrthoDB" id="435460at2759"/>
<keyword evidence="14" id="KW-1185">Reference proteome</keyword>
<keyword evidence="3 8" id="KW-0779">Telomere</keyword>
<dbReference type="Gene3D" id="1.10.10.60">
    <property type="entry name" value="Homeodomain-like"/>
    <property type="match status" value="1"/>
</dbReference>
<feature type="compositionally biased region" description="Low complexity" evidence="9">
    <location>
        <begin position="471"/>
        <end position="480"/>
    </location>
</feature>
<proteinExistence type="inferred from homology"/>
<feature type="region of interest" description="Disordered" evidence="9">
    <location>
        <begin position="571"/>
        <end position="634"/>
    </location>
</feature>
<dbReference type="InterPro" id="IPR009057">
    <property type="entry name" value="Homeodomain-like_sf"/>
</dbReference>
<dbReference type="InterPro" id="IPR039595">
    <property type="entry name" value="TE2IP/Rap1"/>
</dbReference>
<keyword evidence="5" id="KW-0010">Activator</keyword>
<dbReference type="PANTHER" id="PTHR16466">
    <property type="entry name" value="TELOMERE REPEAT-BINDING FACTOR 2-INTERACTING PROTEIN 1"/>
    <property type="match status" value="1"/>
</dbReference>
<feature type="domain" description="BRCT" evidence="12">
    <location>
        <begin position="18"/>
        <end position="91"/>
    </location>
</feature>
<keyword evidence="4" id="KW-0805">Transcription regulation</keyword>
<feature type="region of interest" description="Disordered" evidence="9">
    <location>
        <begin position="467"/>
        <end position="505"/>
    </location>
</feature>
<evidence type="ECO:0000256" key="9">
    <source>
        <dbReference type="SAM" id="MobiDB-lite"/>
    </source>
</evidence>
<evidence type="ECO:0000256" key="3">
    <source>
        <dbReference type="ARBA" id="ARBA00022895"/>
    </source>
</evidence>
<evidence type="ECO:0000256" key="8">
    <source>
        <dbReference type="RuleBase" id="RU367107"/>
    </source>
</evidence>
<keyword evidence="6" id="KW-0804">Transcription</keyword>
<dbReference type="AlphaFoldDB" id="A0A8H6L8V2"/>
<feature type="compositionally biased region" description="Basic and acidic residues" evidence="9">
    <location>
        <begin position="600"/>
        <end position="611"/>
    </location>
</feature>
<protein>
    <recommendedName>
        <fullName evidence="8">DNA-binding protein RAP1</fullName>
    </recommendedName>
</protein>
<evidence type="ECO:0000256" key="5">
    <source>
        <dbReference type="ARBA" id="ARBA00023159"/>
    </source>
</evidence>
<sequence length="802" mass="89959">MAEIVFSGVTNDADVQGTLFQGIKFWISHKVPQRSRFLSDVKANGGDILPLEKHANVKIVDHARKEAPPGSHSYTFIEKSIRNGVLEDLDDHKVGPPEGNIRSIGSIVQPPKGTRNKYTEADDRILWKWVNDHPQQGGGTDGNEIYKQLEKKHPQHPWQSWRDRWIRHLKGRTAPFALPHNAPPTPPFDIRHTTESSKNWAITSDTATDDYQSFSDDDAEALMANGDDILKIHPDNINEAWESWTRDHDKGSIHTAQQWYLFWEDRVRPRYFRRKAKQTRRASPEKTIPARSQIPISPQRTVATPPSAFSSFKRDYSLMPELTQKTISKFQNPTSPKRSRAALPSTLSPVSKSYQSLIAEPLKKTVPFEVRNPVSPKRSMVVPPSSGFSPSVERDYSLNPAARSPSYHPESPTVTATAPSMIQQAKDILSMHLPSLPSKNEWHTQRTSEKTPSPYHETLKRKHVAIEEDLPSSSPIGPISPKRRRPSASELPLEIASTPEKSRELDIEGPFSPLLIKLELEEYEPSLPEGFTKNDSLLGQQLSDTLSERGRVVNDTQAVFGDATQLIDFDIPAPEGGWDNDELPVQSSSQPLGFDVSPPEDGREDNKHSSKESTQLVDFDLLPPEGGWAEEEPQVKEEFKASNTEMYDAQPTLPDTQAILRSKTPAPDFSIPDPDGGWNSLIAPSSPLMPNSPRAESVFSQTDLKDQMDAWIDAHAIKGISVEQVESVLKSTSMDTTLADKALRHLAKKGMLPKDRRGVWTESDDEDLKSTDARKIQRLQEKHGADCLTARWEFLDFYAEDA</sequence>
<gene>
    <name evidence="13" type="ORF">HO173_001697</name>
</gene>
<dbReference type="InterPro" id="IPR001357">
    <property type="entry name" value="BRCT_dom"/>
</dbReference>
<feature type="domain" description="TRF2-interacting telomeric protein/Rap1 C-terminal" evidence="11">
    <location>
        <begin position="719"/>
        <end position="795"/>
    </location>
</feature>
<comment type="caution">
    <text evidence="13">The sequence shown here is derived from an EMBL/GenBank/DDBJ whole genome shotgun (WGS) entry which is preliminary data.</text>
</comment>
<evidence type="ECO:0000259" key="10">
    <source>
        <dbReference type="Pfam" id="PF08914"/>
    </source>
</evidence>
<dbReference type="Pfam" id="PF16589">
    <property type="entry name" value="BRCT_2"/>
    <property type="match status" value="1"/>
</dbReference>
<keyword evidence="2 8" id="KW-0158">Chromosome</keyword>
<dbReference type="Proteomes" id="UP000578531">
    <property type="component" value="Unassembled WGS sequence"/>
</dbReference>
<evidence type="ECO:0000256" key="2">
    <source>
        <dbReference type="ARBA" id="ARBA00022454"/>
    </source>
</evidence>
<comment type="similarity">
    <text evidence="1 8">Belongs to the RAP1 family.</text>
</comment>
<accession>A0A8H6L8V2</accession>
<dbReference type="GO" id="GO:0031848">
    <property type="term" value="P:protection from non-homologous end joining at telomere"/>
    <property type="evidence" value="ECO:0007669"/>
    <property type="project" value="TreeGrafter"/>
</dbReference>
<dbReference type="EMBL" id="JACCJC010000004">
    <property type="protein sequence ID" value="KAF6240087.1"/>
    <property type="molecule type" value="Genomic_DNA"/>
</dbReference>
<comment type="subunit">
    <text evidence="8">Homodimer.</text>
</comment>
<evidence type="ECO:0000313" key="13">
    <source>
        <dbReference type="EMBL" id="KAF6240087.1"/>
    </source>
</evidence>
<dbReference type="CDD" id="cd11655">
    <property type="entry name" value="rap1_myb-like"/>
    <property type="match status" value="1"/>
</dbReference>
<evidence type="ECO:0000256" key="6">
    <source>
        <dbReference type="ARBA" id="ARBA00023163"/>
    </source>
</evidence>
<keyword evidence="7 8" id="KW-0539">Nucleus</keyword>
<name>A0A8H6L8V2_9LECA</name>
<dbReference type="GO" id="GO:0070187">
    <property type="term" value="C:shelterin complex"/>
    <property type="evidence" value="ECO:0007669"/>
    <property type="project" value="TreeGrafter"/>
</dbReference>
<evidence type="ECO:0000256" key="1">
    <source>
        <dbReference type="ARBA" id="ARBA00010467"/>
    </source>
</evidence>
<evidence type="ECO:0000256" key="4">
    <source>
        <dbReference type="ARBA" id="ARBA00023015"/>
    </source>
</evidence>
<evidence type="ECO:0000256" key="7">
    <source>
        <dbReference type="ARBA" id="ARBA00023242"/>
    </source>
</evidence>
<reference evidence="13 14" key="1">
    <citation type="journal article" date="2020" name="Genomics">
        <title>Complete, high-quality genomes from long-read metagenomic sequencing of two wolf lichen thalli reveals enigmatic genome architecture.</title>
        <authorList>
            <person name="McKenzie S.K."/>
            <person name="Walston R.F."/>
            <person name="Allen J.L."/>
        </authorList>
    </citation>
    <scope>NUCLEOTIDE SEQUENCE [LARGE SCALE GENOMIC DNA]</scope>
    <source>
        <strain evidence="13">WasteWater2</strain>
    </source>
</reference>
<dbReference type="Gene3D" id="1.10.10.2170">
    <property type="match status" value="1"/>
</dbReference>
<evidence type="ECO:0000259" key="12">
    <source>
        <dbReference type="Pfam" id="PF16589"/>
    </source>
</evidence>
<dbReference type="GO" id="GO:0010833">
    <property type="term" value="P:telomere maintenance via telomere lengthening"/>
    <property type="evidence" value="ECO:0007669"/>
    <property type="project" value="UniProtKB-UniRule"/>
</dbReference>
<dbReference type="InterPro" id="IPR038104">
    <property type="entry name" value="Rap1_C_sf"/>
</dbReference>
<dbReference type="GeneID" id="59283371"/>
<comment type="subcellular location">
    <subcellularLocation>
        <location evidence="8">Nucleus</location>
    </subcellularLocation>
    <subcellularLocation>
        <location evidence="8">Chromosome</location>
        <location evidence="8">Telomere</location>
    </subcellularLocation>
</comment>
<evidence type="ECO:0000259" key="11">
    <source>
        <dbReference type="Pfam" id="PF11626"/>
    </source>
</evidence>
<organism evidence="13 14">
    <name type="scientific">Letharia columbiana</name>
    <dbReference type="NCBI Taxonomy" id="112416"/>
    <lineage>
        <taxon>Eukaryota</taxon>
        <taxon>Fungi</taxon>
        <taxon>Dikarya</taxon>
        <taxon>Ascomycota</taxon>
        <taxon>Pezizomycotina</taxon>
        <taxon>Lecanoromycetes</taxon>
        <taxon>OSLEUM clade</taxon>
        <taxon>Lecanoromycetidae</taxon>
        <taxon>Lecanorales</taxon>
        <taxon>Lecanorineae</taxon>
        <taxon>Parmeliaceae</taxon>
        <taxon>Letharia</taxon>
    </lineage>
</organism>
<comment type="function">
    <text evidence="8">Involved in the regulation of telomere length, clustering and has a specific role in telomere position effect (TPE).</text>
</comment>
<dbReference type="InterPro" id="IPR021661">
    <property type="entry name" value="Rap1_C"/>
</dbReference>